<evidence type="ECO:0000313" key="4">
    <source>
        <dbReference type="Proteomes" id="UP000256645"/>
    </source>
</evidence>
<keyword evidence="4" id="KW-1185">Reference proteome</keyword>
<evidence type="ECO:0000256" key="2">
    <source>
        <dbReference type="SAM" id="SignalP"/>
    </source>
</evidence>
<organism evidence="3 4">
    <name type="scientific">Coleophoma cylindrospora</name>
    <dbReference type="NCBI Taxonomy" id="1849047"/>
    <lineage>
        <taxon>Eukaryota</taxon>
        <taxon>Fungi</taxon>
        <taxon>Dikarya</taxon>
        <taxon>Ascomycota</taxon>
        <taxon>Pezizomycotina</taxon>
        <taxon>Leotiomycetes</taxon>
        <taxon>Helotiales</taxon>
        <taxon>Dermateaceae</taxon>
        <taxon>Coleophoma</taxon>
    </lineage>
</organism>
<feature type="signal peptide" evidence="2">
    <location>
        <begin position="1"/>
        <end position="16"/>
    </location>
</feature>
<evidence type="ECO:0000256" key="1">
    <source>
        <dbReference type="SAM" id="MobiDB-lite"/>
    </source>
</evidence>
<accession>A0A3D8SS10</accession>
<gene>
    <name evidence="3" type="ORF">BP6252_01128</name>
</gene>
<feature type="region of interest" description="Disordered" evidence="1">
    <location>
        <begin position="37"/>
        <end position="59"/>
    </location>
</feature>
<dbReference type="OrthoDB" id="10284988at2759"/>
<dbReference type="EMBL" id="PDLM01000001">
    <property type="protein sequence ID" value="RDW89096.1"/>
    <property type="molecule type" value="Genomic_DNA"/>
</dbReference>
<keyword evidence="2" id="KW-0732">Signal</keyword>
<reference evidence="3 4" key="1">
    <citation type="journal article" date="2018" name="IMA Fungus">
        <title>IMA Genome-F 9: Draft genome sequence of Annulohypoxylon stygium, Aspergillus mulundensis, Berkeleyomyces basicola (syn. Thielaviopsis basicola), Ceratocystis smalleyi, two Cercospora beticola strains, Coleophoma cylindrospora, Fusarium fracticaudum, Phialophora cf. hyalina, and Morchella septimelata.</title>
        <authorList>
            <person name="Wingfield B.D."/>
            <person name="Bills G.F."/>
            <person name="Dong Y."/>
            <person name="Huang W."/>
            <person name="Nel W.J."/>
            <person name="Swalarsk-Parry B.S."/>
            <person name="Vaghefi N."/>
            <person name="Wilken P.M."/>
            <person name="An Z."/>
            <person name="de Beer Z.W."/>
            <person name="De Vos L."/>
            <person name="Chen L."/>
            <person name="Duong T.A."/>
            <person name="Gao Y."/>
            <person name="Hammerbacher A."/>
            <person name="Kikkert J.R."/>
            <person name="Li Y."/>
            <person name="Li H."/>
            <person name="Li K."/>
            <person name="Li Q."/>
            <person name="Liu X."/>
            <person name="Ma X."/>
            <person name="Naidoo K."/>
            <person name="Pethybridge S.J."/>
            <person name="Sun J."/>
            <person name="Steenkamp E.T."/>
            <person name="van der Nest M.A."/>
            <person name="van Wyk S."/>
            <person name="Wingfield M.J."/>
            <person name="Xiong C."/>
            <person name="Yue Q."/>
            <person name="Zhang X."/>
        </authorList>
    </citation>
    <scope>NUCLEOTIDE SEQUENCE [LARGE SCALE GENOMIC DNA]</scope>
    <source>
        <strain evidence="3 4">BP6252</strain>
    </source>
</reference>
<evidence type="ECO:0000313" key="3">
    <source>
        <dbReference type="EMBL" id="RDW89096.1"/>
    </source>
</evidence>
<comment type="caution">
    <text evidence="3">The sequence shown here is derived from an EMBL/GenBank/DDBJ whole genome shotgun (WGS) entry which is preliminary data.</text>
</comment>
<name>A0A3D8SS10_9HELO</name>
<sequence length="188" mass="20164">MRLFLTSALLLTSVTCNPLPGSAGANVKDIVQRSAEPVTPTTPTFPMEVTRRSPGFAPPEVEIKTREPANVADDHNWPGKGCHAKRGLDDNDWANCCAHKNKRGEAADWGCGCAGWKDKRDDDIDGHTCCAYAVKRGSVNWGCGCGASPYDKRGQDANSHGKCHKARTLDPATASCGCSAYDDRGIEE</sequence>
<dbReference type="Proteomes" id="UP000256645">
    <property type="component" value="Unassembled WGS sequence"/>
</dbReference>
<dbReference type="AlphaFoldDB" id="A0A3D8SS10"/>
<feature type="chain" id="PRO_5017591563" evidence="2">
    <location>
        <begin position="17"/>
        <end position="188"/>
    </location>
</feature>
<proteinExistence type="predicted"/>
<protein>
    <submittedName>
        <fullName evidence="3">Uncharacterized protein</fullName>
    </submittedName>
</protein>